<dbReference type="PROSITE" id="PS00232">
    <property type="entry name" value="CADHERIN_1"/>
    <property type="match status" value="2"/>
</dbReference>
<evidence type="ECO:0000256" key="1">
    <source>
        <dbReference type="ARBA" id="ARBA00004251"/>
    </source>
</evidence>
<name>A0A7R9CY83_TIMPO</name>
<evidence type="ECO:0000256" key="5">
    <source>
        <dbReference type="ARBA" id="ARBA00022729"/>
    </source>
</evidence>
<feature type="domain" description="Cadherin" evidence="16">
    <location>
        <begin position="659"/>
        <end position="765"/>
    </location>
</feature>
<dbReference type="GO" id="GO:0048513">
    <property type="term" value="P:animal organ development"/>
    <property type="evidence" value="ECO:0007669"/>
    <property type="project" value="UniProtKB-ARBA"/>
</dbReference>
<evidence type="ECO:0000256" key="11">
    <source>
        <dbReference type="ARBA" id="ARBA00023157"/>
    </source>
</evidence>
<feature type="domain" description="Cadherin" evidence="16">
    <location>
        <begin position="64"/>
        <end position="177"/>
    </location>
</feature>
<comment type="function">
    <text evidence="13">Cadherins are calcium-dependent cell adhesion proteins. They preferentially interact with themselves in a homophilic manner in connecting cells.</text>
</comment>
<feature type="domain" description="Cadherin" evidence="16">
    <location>
        <begin position="1354"/>
        <end position="1541"/>
    </location>
</feature>
<accession>A0A7R9CY83</accession>
<evidence type="ECO:0000256" key="6">
    <source>
        <dbReference type="ARBA" id="ARBA00022737"/>
    </source>
</evidence>
<dbReference type="InterPro" id="IPR015919">
    <property type="entry name" value="Cadherin-like_sf"/>
</dbReference>
<dbReference type="GO" id="GO:0001736">
    <property type="term" value="P:establishment of planar polarity"/>
    <property type="evidence" value="ECO:0007669"/>
    <property type="project" value="UniProtKB-ARBA"/>
</dbReference>
<feature type="domain" description="Cadherin" evidence="16">
    <location>
        <begin position="542"/>
        <end position="650"/>
    </location>
</feature>
<dbReference type="FunFam" id="2.60.40.60:FF:000098">
    <property type="entry name" value="cadherin-23 isoform X1"/>
    <property type="match status" value="1"/>
</dbReference>
<dbReference type="Pfam" id="PF00028">
    <property type="entry name" value="Cadherin"/>
    <property type="match status" value="7"/>
</dbReference>
<evidence type="ECO:0000256" key="15">
    <source>
        <dbReference type="SAM" id="MobiDB-lite"/>
    </source>
</evidence>
<keyword evidence="2" id="KW-1003">Cell membrane</keyword>
<dbReference type="GO" id="GO:0005509">
    <property type="term" value="F:calcium ion binding"/>
    <property type="evidence" value="ECO:0007669"/>
    <property type="project" value="UniProtKB-UniRule"/>
</dbReference>
<evidence type="ECO:0000259" key="16">
    <source>
        <dbReference type="PROSITE" id="PS50268"/>
    </source>
</evidence>
<dbReference type="InterPro" id="IPR039808">
    <property type="entry name" value="Cadherin"/>
</dbReference>
<dbReference type="GO" id="GO:0048589">
    <property type="term" value="P:developmental growth"/>
    <property type="evidence" value="ECO:0007669"/>
    <property type="project" value="UniProtKB-ARBA"/>
</dbReference>
<keyword evidence="10" id="KW-0472">Membrane</keyword>
<evidence type="ECO:0000256" key="10">
    <source>
        <dbReference type="ARBA" id="ARBA00023136"/>
    </source>
</evidence>
<evidence type="ECO:0000256" key="12">
    <source>
        <dbReference type="ARBA" id="ARBA00023180"/>
    </source>
</evidence>
<dbReference type="CDD" id="cd11304">
    <property type="entry name" value="Cadherin_repeat"/>
    <property type="match status" value="12"/>
</dbReference>
<dbReference type="PANTHER" id="PTHR24027">
    <property type="entry name" value="CADHERIN-23"/>
    <property type="match status" value="1"/>
</dbReference>
<evidence type="ECO:0000256" key="4">
    <source>
        <dbReference type="ARBA" id="ARBA00022692"/>
    </source>
</evidence>
<keyword evidence="4" id="KW-0812">Transmembrane</keyword>
<dbReference type="PANTHER" id="PTHR24027:SF438">
    <property type="entry name" value="CADHERIN 23"/>
    <property type="match status" value="1"/>
</dbReference>
<keyword evidence="12" id="KW-0325">Glycoprotein</keyword>
<gene>
    <name evidence="17" type="ORF">TPSB3V08_LOCUS4411</name>
</gene>
<sequence length="1891" mass="209124">MEFNKPKSLNFAGDLAKNFDEFQEEVLGYFEATETGTKSSGVQIARLKNLLGRDAVRIYKTLTTIKPEEETVNEKQPPPKPPKCRIGATFREEDNQEVGTIYSRLNRYVPTPKKILIQEGQFIGIISLIKPLDFEQYSSYTLVLRATDLASDPSKRLTAIANVAIEVKDIQDQAPIFLNSPYSVTTAEGSPPPTTLGQAGDVSKGTSIFTVKARDGDVGDPRKVVLSLEEDHLNYFSLVPVESPGQDSVVTTAHLVTSNNTLDREHPDILQSGGIYTFKIKATEMINNEVPGDETTSQVIIVITDIDDQVPTFNQQSFDINVSEDIGVDTPLPGLNMVIDDKDVGENSHYSLKLRDVENSDGVFTIHPQSSLGRTPVVIKVADVKKLDYDVTDINLRKMVFDVIASMKGEKGKEKEVSSSRVTVHLLDANDNLPEFALSSYRFRVSEDVKPGKLISNLSATDKDSGNFGKLTYAIKGFGAEKFSTDPVHGGLYVAEKSKGLDYESQISYSLTFEAHDGGGRVATVNLFVEVEDVNDNPPVFEESKYTRTVREGATSFEPQLFVRATDADGPDQGGGKIFYSIESTNIPGKFFVEPVSGEIIINAPVHVDDTPHGQYELVVHASDAGEPPLHTDVDLLIRVGVLGNQRPTFRRTPNIIDKSSGYSATIHENAQPGSNVVTVIATDPDGQDSLLQYFIASGAKDKFVINRSSGQISVSPDANFDLETEGSTYKIVVLAVDAGTPIHETATTTVTVDIIDVNNKPPIFPGNPSTYTCYVSESAAVGTFVFLATADDPDTDAILEYSIIEPIRAVDRSGIFLKSSLPYNYKEIFKINSTSGEITVAQPLDQQSAAVIILTIQAKDLNAKENIKEQIAKVEISIYIQAYNDSNPIFTLPGWSISNTIVKIKIPEEQPVGTVLMTLTAKDPITSKFIKKFEQIESSTSVDEEKFVIIEVNSGNVILNKRLDFESLQQKSLRFQVLAISEDGSHNSELTVVMDVQDINDNSPEFSQNLYNVQILESSKFPEVLMTIQATDHDSINNLTGFGTVHYFLSGENADFFIVNRITGIIQIAPNTTLDREKQSTLNFVVIAIDTPQGGVNQRKSTAMVRVEVLDVNDNAPQFSKPIYSAVVPENVIVDTQVTIVAAHDPDEVLNGQIIYEISDEGEANGLFKVNMTTGNVTTQRVLTGKGRAEPYQLIIRAHDKGEPPLFTDVILNVHIGDVFANDGVPTFIHPELEEIAQISENSSIGSPVFQVLASDPDDPNSPNGKIKYTFLNVENDANVFSIDSISGLITTSELLDREIKQSYSLLIIAQDQGDPPQQATRLLQVNVTDIDDNIPLFKRGLDDGPAILKTLEEVPIGTEIGIIEAVDKDIGENGKIDYIIIDRYVMTKIETTMNYNRKEYHCRKIISLGVGSMYPIESLWVKFITMKVHIDGADRSRLNPSLNLLSDPRAQTGSTPDPQPPDGNENGLFAIKRTDDNKGVITVVKRLDRETTSEHLITVKCFKMSSKPLIHQKQYNKQEPSLRQVRVVVEDIDDNKPYFTKDNITIVDTFLITLNSVDIDSNSEPISYTLVNTTFFSLAPSVIDTVPVPTNHNIVFQLDQHSGELRTAGNMLAFVDGYFELQVVAENSDDLDRQASTIVKIKPDTKREDVRKKITVLQSNYCRELEKVVQSKLSRISTDDVYQPSSWVFYGLSFFNKSKVPGLVPEESQQETPSQDSDANESLTETSDGIRDETTTLLTSKKLEEIFVVRDRDMLKFIFGKAPTEVRQFLADFQSEVEKALLLPVELNIYDTQFFAKEDGSLDFSSTRDISVNKLSSNTNGLERLFVVPGQYSRQATYHVAGVLAKKTTQAIYRFLPVARGDVESTVCIYRYRNRNYSSPIASLVLTDS</sequence>
<feature type="domain" description="Cadherin" evidence="16">
    <location>
        <begin position="314"/>
        <end position="436"/>
    </location>
</feature>
<evidence type="ECO:0000256" key="8">
    <source>
        <dbReference type="ARBA" id="ARBA00022889"/>
    </source>
</evidence>
<dbReference type="GO" id="GO:0007424">
    <property type="term" value="P:open tracheal system development"/>
    <property type="evidence" value="ECO:0007669"/>
    <property type="project" value="UniProtKB-ARBA"/>
</dbReference>
<organism evidence="17">
    <name type="scientific">Timema poppense</name>
    <name type="common">Walking stick</name>
    <dbReference type="NCBI Taxonomy" id="170557"/>
    <lineage>
        <taxon>Eukaryota</taxon>
        <taxon>Metazoa</taxon>
        <taxon>Ecdysozoa</taxon>
        <taxon>Arthropoda</taxon>
        <taxon>Hexapoda</taxon>
        <taxon>Insecta</taxon>
        <taxon>Pterygota</taxon>
        <taxon>Neoptera</taxon>
        <taxon>Polyneoptera</taxon>
        <taxon>Phasmatodea</taxon>
        <taxon>Timematodea</taxon>
        <taxon>Timematoidea</taxon>
        <taxon>Timematidae</taxon>
        <taxon>Timema</taxon>
    </lineage>
</organism>
<feature type="domain" description="Cadherin" evidence="16">
    <location>
        <begin position="768"/>
        <end position="891"/>
    </location>
</feature>
<dbReference type="GO" id="GO:0045296">
    <property type="term" value="F:cadherin binding"/>
    <property type="evidence" value="ECO:0007669"/>
    <property type="project" value="TreeGrafter"/>
</dbReference>
<dbReference type="FunFam" id="2.60.40.60:FF:000013">
    <property type="entry name" value="Cadherin EGF LAG seven-pass G-type receptor"/>
    <property type="match status" value="1"/>
</dbReference>
<evidence type="ECO:0000256" key="14">
    <source>
        <dbReference type="PROSITE-ProRule" id="PRU00043"/>
    </source>
</evidence>
<feature type="domain" description="Cadherin" evidence="16">
    <location>
        <begin position="899"/>
        <end position="1007"/>
    </location>
</feature>
<feature type="compositionally biased region" description="Polar residues" evidence="15">
    <location>
        <begin position="1712"/>
        <end position="1729"/>
    </location>
</feature>
<feature type="region of interest" description="Disordered" evidence="15">
    <location>
        <begin position="1443"/>
        <end position="1471"/>
    </location>
</feature>
<protein>
    <recommendedName>
        <fullName evidence="16">Cadherin domain-containing protein</fullName>
    </recommendedName>
</protein>
<dbReference type="FunFam" id="2.60.40.60:FF:000118">
    <property type="entry name" value="protocadherin Fat 4"/>
    <property type="match status" value="1"/>
</dbReference>
<evidence type="ECO:0000256" key="7">
    <source>
        <dbReference type="ARBA" id="ARBA00022837"/>
    </source>
</evidence>
<feature type="region of interest" description="Disordered" evidence="15">
    <location>
        <begin position="1706"/>
        <end position="1732"/>
    </location>
</feature>
<feature type="domain" description="Cadherin" evidence="16">
    <location>
        <begin position="178"/>
        <end position="313"/>
    </location>
</feature>
<reference evidence="17" key="1">
    <citation type="submission" date="2020-11" db="EMBL/GenBank/DDBJ databases">
        <authorList>
            <person name="Tran Van P."/>
        </authorList>
    </citation>
    <scope>NUCLEOTIDE SEQUENCE</scope>
</reference>
<feature type="domain" description="Cadherin" evidence="16">
    <location>
        <begin position="437"/>
        <end position="541"/>
    </location>
</feature>
<dbReference type="GO" id="GO:0016477">
    <property type="term" value="P:cell migration"/>
    <property type="evidence" value="ECO:0007669"/>
    <property type="project" value="TreeGrafter"/>
</dbReference>
<evidence type="ECO:0000256" key="3">
    <source>
        <dbReference type="ARBA" id="ARBA00022536"/>
    </source>
</evidence>
<keyword evidence="3" id="KW-0245">EGF-like domain</keyword>
<evidence type="ECO:0000256" key="2">
    <source>
        <dbReference type="ARBA" id="ARBA00022475"/>
    </source>
</evidence>
<dbReference type="PROSITE" id="PS50268">
    <property type="entry name" value="CADHERIN_2"/>
    <property type="match status" value="12"/>
</dbReference>
<keyword evidence="7 14" id="KW-0106">Calcium</keyword>
<dbReference type="SUPFAM" id="SSF49313">
    <property type="entry name" value="Cadherin-like"/>
    <property type="match status" value="13"/>
</dbReference>
<proteinExistence type="predicted"/>
<dbReference type="PRINTS" id="PR00205">
    <property type="entry name" value="CADHERIN"/>
</dbReference>
<dbReference type="GO" id="GO:0007156">
    <property type="term" value="P:homophilic cell adhesion via plasma membrane adhesion molecules"/>
    <property type="evidence" value="ECO:0007669"/>
    <property type="project" value="InterPro"/>
</dbReference>
<dbReference type="FunFam" id="2.60.40.60:FF:000039">
    <property type="entry name" value="FAT atypical cadherin 3"/>
    <property type="match status" value="1"/>
</dbReference>
<evidence type="ECO:0000313" key="17">
    <source>
        <dbReference type="EMBL" id="CAD7404261.1"/>
    </source>
</evidence>
<dbReference type="InterPro" id="IPR002126">
    <property type="entry name" value="Cadherin-like_dom"/>
</dbReference>
<feature type="domain" description="Cadherin" evidence="16">
    <location>
        <begin position="1232"/>
        <end position="1339"/>
    </location>
</feature>
<dbReference type="GO" id="GO:0016342">
    <property type="term" value="C:catenin complex"/>
    <property type="evidence" value="ECO:0007669"/>
    <property type="project" value="TreeGrafter"/>
</dbReference>
<dbReference type="Gene3D" id="2.60.40.60">
    <property type="entry name" value="Cadherins"/>
    <property type="match status" value="13"/>
</dbReference>
<keyword evidence="8" id="KW-0130">Cell adhesion</keyword>
<keyword evidence="6" id="KW-0677">Repeat</keyword>
<comment type="subcellular location">
    <subcellularLocation>
        <location evidence="1">Cell membrane</location>
        <topology evidence="1">Single-pass type I membrane protein</topology>
    </subcellularLocation>
</comment>
<dbReference type="SMART" id="SM00112">
    <property type="entry name" value="CA"/>
    <property type="match status" value="13"/>
</dbReference>
<dbReference type="EMBL" id="OD002115">
    <property type="protein sequence ID" value="CAD7404261.1"/>
    <property type="molecule type" value="Genomic_DNA"/>
</dbReference>
<dbReference type="GO" id="GO:0008013">
    <property type="term" value="F:beta-catenin binding"/>
    <property type="evidence" value="ECO:0007669"/>
    <property type="project" value="TreeGrafter"/>
</dbReference>
<dbReference type="GO" id="GO:0030855">
    <property type="term" value="P:epithelial cell differentiation"/>
    <property type="evidence" value="ECO:0007669"/>
    <property type="project" value="UniProtKB-ARBA"/>
</dbReference>
<evidence type="ECO:0000256" key="9">
    <source>
        <dbReference type="ARBA" id="ARBA00022989"/>
    </source>
</evidence>
<feature type="domain" description="Cadherin" evidence="16">
    <location>
        <begin position="1121"/>
        <end position="1229"/>
    </location>
</feature>
<keyword evidence="5" id="KW-0732">Signal</keyword>
<keyword evidence="9" id="KW-1133">Transmembrane helix</keyword>
<dbReference type="GO" id="GO:0007163">
    <property type="term" value="P:establishment or maintenance of cell polarity"/>
    <property type="evidence" value="ECO:0007669"/>
    <property type="project" value="UniProtKB-ARBA"/>
</dbReference>
<evidence type="ECO:0000256" key="13">
    <source>
        <dbReference type="ARBA" id="ARBA00059331"/>
    </source>
</evidence>
<dbReference type="InterPro" id="IPR020894">
    <property type="entry name" value="Cadherin_CS"/>
</dbReference>
<keyword evidence="11" id="KW-1015">Disulfide bond</keyword>
<feature type="domain" description="Cadherin" evidence="16">
    <location>
        <begin position="1008"/>
        <end position="1120"/>
    </location>
</feature>